<dbReference type="PANTHER" id="PTHR30146">
    <property type="entry name" value="LACI-RELATED TRANSCRIPTIONAL REPRESSOR"/>
    <property type="match status" value="1"/>
</dbReference>
<reference evidence="6" key="1">
    <citation type="submission" date="2011-03" db="EMBL/GenBank/DDBJ databases">
        <title>Draft genome sequence of Brevundimonas diminuta.</title>
        <authorList>
            <person name="Brown P.J.B."/>
            <person name="Buechlein A."/>
            <person name="Hemmerich C."/>
            <person name="Brun Y.V."/>
        </authorList>
    </citation>
    <scope>NUCLEOTIDE SEQUENCE [LARGE SCALE GENOMIC DNA]</scope>
    <source>
        <strain evidence="6">C19</strain>
    </source>
</reference>
<gene>
    <name evidence="5" type="ORF">ABI_13660</name>
</gene>
<protein>
    <submittedName>
        <fullName evidence="5">HTH-type transcriptional repressor cytR</fullName>
    </submittedName>
</protein>
<dbReference type="PANTHER" id="PTHR30146:SF109">
    <property type="entry name" value="HTH-TYPE TRANSCRIPTIONAL REGULATOR GALS"/>
    <property type="match status" value="1"/>
</dbReference>
<dbReference type="InterPro" id="IPR046335">
    <property type="entry name" value="LacI/GalR-like_sensor"/>
</dbReference>
<dbReference type="SUPFAM" id="SSF47413">
    <property type="entry name" value="lambda repressor-like DNA-binding domains"/>
    <property type="match status" value="1"/>
</dbReference>
<proteinExistence type="predicted"/>
<dbReference type="CDD" id="cd01392">
    <property type="entry name" value="HTH_LacI"/>
    <property type="match status" value="1"/>
</dbReference>
<keyword evidence="1" id="KW-0805">Transcription regulation</keyword>
<name>F4QI60_9CAUL</name>
<evidence type="ECO:0000256" key="3">
    <source>
        <dbReference type="ARBA" id="ARBA00023163"/>
    </source>
</evidence>
<dbReference type="GO" id="GO:0003700">
    <property type="term" value="F:DNA-binding transcription factor activity"/>
    <property type="evidence" value="ECO:0007669"/>
    <property type="project" value="TreeGrafter"/>
</dbReference>
<keyword evidence="2" id="KW-0238">DNA-binding</keyword>
<sequence length="333" mass="36360">MEVARLAGVSITTVSRCLNTPDKVGKKTLAKVRKVIQDINFSPNVLAQSFRRGRTNIILVVVHEIGSWLFADIMEGIRAVVDGRYSIILTESRPDVTENGTFIDMLVARQVEGVILLCSPLPFSRKLIELAKSKPLPIVIGLEPVSDDLGQFPSVHIDNHQAAYDATQYLIRLGHAEIVFVSGPKNSYVTKDRELGFLAAMRDGGLTVDSDRVIHSDLSANGGINSAIEILARPSRPSAIFCANDDVAMGVMSVATKRGLRVPEDLSVMGFDDTRYAALTNPALSTVLQPARDIGMKAAQKLLQAIERPDDDAARTEILPHRIVVRDSTALRR</sequence>
<dbReference type="InterPro" id="IPR000843">
    <property type="entry name" value="HTH_LacI"/>
</dbReference>
<dbReference type="SMART" id="SM00354">
    <property type="entry name" value="HTH_LACI"/>
    <property type="match status" value="1"/>
</dbReference>
<dbReference type="STRING" id="715226.ABI_13660"/>
<dbReference type="PROSITE" id="PS50932">
    <property type="entry name" value="HTH_LACI_2"/>
    <property type="match status" value="1"/>
</dbReference>
<dbReference type="Gene3D" id="3.40.50.2300">
    <property type="match status" value="2"/>
</dbReference>
<dbReference type="InterPro" id="IPR028082">
    <property type="entry name" value="Peripla_BP_I"/>
</dbReference>
<dbReference type="GO" id="GO:0000976">
    <property type="term" value="F:transcription cis-regulatory region binding"/>
    <property type="evidence" value="ECO:0007669"/>
    <property type="project" value="TreeGrafter"/>
</dbReference>
<evidence type="ECO:0000256" key="2">
    <source>
        <dbReference type="ARBA" id="ARBA00023125"/>
    </source>
</evidence>
<organism evidence="5 6">
    <name type="scientific">Asticcacaulis biprosthecium C19</name>
    <dbReference type="NCBI Taxonomy" id="715226"/>
    <lineage>
        <taxon>Bacteria</taxon>
        <taxon>Pseudomonadati</taxon>
        <taxon>Pseudomonadota</taxon>
        <taxon>Alphaproteobacteria</taxon>
        <taxon>Caulobacterales</taxon>
        <taxon>Caulobacteraceae</taxon>
        <taxon>Asticcacaulis</taxon>
    </lineage>
</organism>
<dbReference type="eggNOG" id="COG1609">
    <property type="taxonomic scope" value="Bacteria"/>
</dbReference>
<keyword evidence="6" id="KW-1185">Reference proteome</keyword>
<evidence type="ECO:0000313" key="5">
    <source>
        <dbReference type="EMBL" id="EGF92927.1"/>
    </source>
</evidence>
<dbReference type="Pfam" id="PF00356">
    <property type="entry name" value="LacI"/>
    <property type="match status" value="1"/>
</dbReference>
<accession>F4QI60</accession>
<keyword evidence="3" id="KW-0804">Transcription</keyword>
<evidence type="ECO:0000259" key="4">
    <source>
        <dbReference type="PROSITE" id="PS50932"/>
    </source>
</evidence>
<evidence type="ECO:0000313" key="6">
    <source>
        <dbReference type="Proteomes" id="UP000006512"/>
    </source>
</evidence>
<dbReference type="Pfam" id="PF13377">
    <property type="entry name" value="Peripla_BP_3"/>
    <property type="match status" value="1"/>
</dbReference>
<dbReference type="AlphaFoldDB" id="F4QI60"/>
<dbReference type="HOGENOM" id="CLU_037628_6_1_5"/>
<dbReference type="Gene3D" id="1.10.260.40">
    <property type="entry name" value="lambda repressor-like DNA-binding domains"/>
    <property type="match status" value="1"/>
</dbReference>
<dbReference type="InterPro" id="IPR010982">
    <property type="entry name" value="Lambda_DNA-bd_dom_sf"/>
</dbReference>
<dbReference type="EMBL" id="GL883077">
    <property type="protein sequence ID" value="EGF92927.1"/>
    <property type="molecule type" value="Genomic_DNA"/>
</dbReference>
<dbReference type="Proteomes" id="UP000006512">
    <property type="component" value="Unassembled WGS sequence"/>
</dbReference>
<feature type="domain" description="HTH lacI-type" evidence="4">
    <location>
        <begin position="1"/>
        <end position="52"/>
    </location>
</feature>
<dbReference type="SUPFAM" id="SSF53822">
    <property type="entry name" value="Periplasmic binding protein-like I"/>
    <property type="match status" value="1"/>
</dbReference>
<evidence type="ECO:0000256" key="1">
    <source>
        <dbReference type="ARBA" id="ARBA00023015"/>
    </source>
</evidence>